<dbReference type="EMBL" id="JBGFUD010000371">
    <property type="protein sequence ID" value="MFH4974389.1"/>
    <property type="molecule type" value="Genomic_DNA"/>
</dbReference>
<keyword evidence="3" id="KW-1185">Reference proteome</keyword>
<name>A0ABD6EAL0_9BILA</name>
<proteinExistence type="predicted"/>
<protein>
    <recommendedName>
        <fullName evidence="4">Secreted protein</fullName>
    </recommendedName>
</protein>
<feature type="signal peptide" evidence="1">
    <location>
        <begin position="1"/>
        <end position="23"/>
    </location>
</feature>
<dbReference type="Proteomes" id="UP001608902">
    <property type="component" value="Unassembled WGS sequence"/>
</dbReference>
<evidence type="ECO:0000313" key="3">
    <source>
        <dbReference type="Proteomes" id="UP001608902"/>
    </source>
</evidence>
<evidence type="ECO:0000256" key="1">
    <source>
        <dbReference type="SAM" id="SignalP"/>
    </source>
</evidence>
<comment type="caution">
    <text evidence="2">The sequence shown here is derived from an EMBL/GenBank/DDBJ whole genome shotgun (WGS) entry which is preliminary data.</text>
</comment>
<dbReference type="AlphaFoldDB" id="A0ABD6EAL0"/>
<evidence type="ECO:0008006" key="4">
    <source>
        <dbReference type="Google" id="ProtNLM"/>
    </source>
</evidence>
<evidence type="ECO:0000313" key="2">
    <source>
        <dbReference type="EMBL" id="MFH4974389.1"/>
    </source>
</evidence>
<sequence length="175" mass="20868">MMQSIAVLVVTNILYLTPISVFSAVPSLPPSQTIEPMLIDFNTTLTFYENETRSLVRTKNIRLDYRYCLEYRVKIEGRRSRLRTYACRMSSGGRCTYGEYRGAVGTFNDEHCDYIRAWMYRSDWYAFFFAFERRPRNFRDETHRRRYLRRLRKRHVNVKVSLILGGIKRCEKACG</sequence>
<accession>A0ABD6EAL0</accession>
<feature type="chain" id="PRO_5044886060" description="Secreted protein" evidence="1">
    <location>
        <begin position="24"/>
        <end position="175"/>
    </location>
</feature>
<keyword evidence="1" id="KW-0732">Signal</keyword>
<reference evidence="2 3" key="1">
    <citation type="submission" date="2024-08" db="EMBL/GenBank/DDBJ databases">
        <title>Gnathostoma spinigerum genome.</title>
        <authorList>
            <person name="Gonzalez-Bertolin B."/>
            <person name="Monzon S."/>
            <person name="Zaballos A."/>
            <person name="Jimenez P."/>
            <person name="Dekumyoy P."/>
            <person name="Varona S."/>
            <person name="Cuesta I."/>
            <person name="Sumanam S."/>
            <person name="Adisakwattana P."/>
            <person name="Gasser R.B."/>
            <person name="Hernandez-Gonzalez A."/>
            <person name="Young N.D."/>
            <person name="Perteguer M.J."/>
        </authorList>
    </citation>
    <scope>NUCLEOTIDE SEQUENCE [LARGE SCALE GENOMIC DNA]</scope>
    <source>
        <strain evidence="2">AL3</strain>
        <tissue evidence="2">Liver</tissue>
    </source>
</reference>
<organism evidence="2 3">
    <name type="scientific">Gnathostoma spinigerum</name>
    <dbReference type="NCBI Taxonomy" id="75299"/>
    <lineage>
        <taxon>Eukaryota</taxon>
        <taxon>Metazoa</taxon>
        <taxon>Ecdysozoa</taxon>
        <taxon>Nematoda</taxon>
        <taxon>Chromadorea</taxon>
        <taxon>Rhabditida</taxon>
        <taxon>Spirurina</taxon>
        <taxon>Gnathostomatomorpha</taxon>
        <taxon>Gnathostomatoidea</taxon>
        <taxon>Gnathostomatidae</taxon>
        <taxon>Gnathostoma</taxon>
    </lineage>
</organism>
<gene>
    <name evidence="2" type="ORF">AB6A40_001098</name>
</gene>